<dbReference type="EMBL" id="FNON01000011">
    <property type="protein sequence ID" value="SDZ26319.1"/>
    <property type="molecule type" value="Genomic_DNA"/>
</dbReference>
<keyword evidence="1" id="KW-0732">Signal</keyword>
<reference evidence="2 3" key="1">
    <citation type="submission" date="2016-10" db="EMBL/GenBank/DDBJ databases">
        <authorList>
            <person name="de Groot N.N."/>
        </authorList>
    </citation>
    <scope>NUCLEOTIDE SEQUENCE [LARGE SCALE GENOMIC DNA]</scope>
    <source>
        <strain evidence="2 3">CPCC 202699</strain>
    </source>
</reference>
<dbReference type="Proteomes" id="UP000199515">
    <property type="component" value="Unassembled WGS sequence"/>
</dbReference>
<sequence>MAKLMTFRVAVACAAVLLAAASAVPGSPVGERTTIVDYGPVNEPASLRLAAFDSCQTALEAFKRALLPRIGEYGLPGGDSVGPDFTGARAIAAEAAPQDAAAKFSKTNTHEAGVDEPDVVKTDGKRLVSVADGTLRVMDVASRKLSGSMTMPGGMATRLLLQGDRALVVSEGTIMPDFEGRKPVPGGGAGPRLTLVDLSGTPKVLETLTTDGAFVDARQVGGVARIVLRSSPRLPFPYPADPKRNRDTLERSKIEDWLPHYTLEREGSRQEGTLVPCDQVKRPAEYSAASMLTVLTVDLAGKLGTGDPVSIVADGEIVYGTGTSLYIADENRADTEIHRFDIAKPGKPVHTASGSVRGRLLNQYSMSEYADHLRVATTVDGDAHSKVTVLDRKLAAVGELGGLGAGERIYAVRFLGPVGYVVTFRQTDPLYTVDLSDPKKPRAVGELKISGYSAYLHPAGDGRLIGVGQEASEKGRSLGTQVSLFDVRDPARPSLLAKHHLRGAHSEAEYDPHAFLYWPDNGLLVVPVDGDRSGGGALVLRLTDGAFTEAGTVSHDGGGVRRALVLGGALWTVSETGVLVSDLTSLARLAWQPFA</sequence>
<dbReference type="PIRSF" id="PIRSF006425">
    <property type="entry name" value="UCP006425_WD40"/>
    <property type="match status" value="1"/>
</dbReference>
<evidence type="ECO:0000313" key="2">
    <source>
        <dbReference type="EMBL" id="SDZ26319.1"/>
    </source>
</evidence>
<feature type="chain" id="PRO_5039542906" evidence="1">
    <location>
        <begin position="24"/>
        <end position="595"/>
    </location>
</feature>
<accession>A0A1H3RN48</accession>
<name>A0A1H3RN48_9PSEU</name>
<keyword evidence="3" id="KW-1185">Reference proteome</keyword>
<dbReference type="STRING" id="589385.SAMN05421504_111165"/>
<dbReference type="RefSeq" id="WP_218134967.1">
    <property type="nucleotide sequence ID" value="NZ_FNON01000011.1"/>
</dbReference>
<organism evidence="2 3">
    <name type="scientific">Amycolatopsis xylanica</name>
    <dbReference type="NCBI Taxonomy" id="589385"/>
    <lineage>
        <taxon>Bacteria</taxon>
        <taxon>Bacillati</taxon>
        <taxon>Actinomycetota</taxon>
        <taxon>Actinomycetes</taxon>
        <taxon>Pseudonocardiales</taxon>
        <taxon>Pseudonocardiaceae</taxon>
        <taxon>Amycolatopsis</taxon>
    </lineage>
</organism>
<proteinExistence type="predicted"/>
<dbReference type="Pfam" id="PF09826">
    <property type="entry name" value="Beta_propel"/>
    <property type="match status" value="1"/>
</dbReference>
<dbReference type="AlphaFoldDB" id="A0A1H3RN48"/>
<gene>
    <name evidence="2" type="ORF">SAMN05421504_111165</name>
</gene>
<evidence type="ECO:0000256" key="1">
    <source>
        <dbReference type="SAM" id="SignalP"/>
    </source>
</evidence>
<feature type="signal peptide" evidence="1">
    <location>
        <begin position="1"/>
        <end position="23"/>
    </location>
</feature>
<dbReference type="InterPro" id="IPR019198">
    <property type="entry name" value="Beta_propeller_containing"/>
</dbReference>
<protein>
    <submittedName>
        <fullName evidence="2">Beta propeller domain-containing protein</fullName>
    </submittedName>
</protein>
<evidence type="ECO:0000313" key="3">
    <source>
        <dbReference type="Proteomes" id="UP000199515"/>
    </source>
</evidence>
<dbReference type="SUPFAM" id="SSF82171">
    <property type="entry name" value="DPP6 N-terminal domain-like"/>
    <property type="match status" value="1"/>
</dbReference>
<dbReference type="InterPro" id="IPR014441">
    <property type="entry name" value="UCP006425_b-propeller"/>
</dbReference>